<gene>
    <name evidence="1" type="ORF">KPH14_009394</name>
</gene>
<reference evidence="1" key="1">
    <citation type="submission" date="2021-08" db="EMBL/GenBank/DDBJ databases">
        <authorList>
            <person name="Misof B."/>
            <person name="Oliver O."/>
            <person name="Podsiadlowski L."/>
            <person name="Donath A."/>
            <person name="Peters R."/>
            <person name="Mayer C."/>
            <person name="Rust J."/>
            <person name="Gunkel S."/>
            <person name="Lesny P."/>
            <person name="Martin S."/>
            <person name="Oeyen J.P."/>
            <person name="Petersen M."/>
            <person name="Panagiotis P."/>
            <person name="Wilbrandt J."/>
            <person name="Tanja T."/>
        </authorList>
    </citation>
    <scope>NUCLEOTIDE SEQUENCE</scope>
    <source>
        <strain evidence="1">GBR_01_08_01A</strain>
        <tissue evidence="1">Thorax + abdomen</tissue>
    </source>
</reference>
<reference evidence="1" key="2">
    <citation type="journal article" date="2023" name="Commun. Biol.">
        <title>Intrasexual cuticular hydrocarbon dimorphism in a wasp sheds light on hydrocarbon biosynthesis genes in Hymenoptera.</title>
        <authorList>
            <person name="Moris V.C."/>
            <person name="Podsiadlowski L."/>
            <person name="Martin S."/>
            <person name="Oeyen J.P."/>
            <person name="Donath A."/>
            <person name="Petersen M."/>
            <person name="Wilbrandt J."/>
            <person name="Misof B."/>
            <person name="Liedtke D."/>
            <person name="Thamm M."/>
            <person name="Scheiner R."/>
            <person name="Schmitt T."/>
            <person name="Niehuis O."/>
        </authorList>
    </citation>
    <scope>NUCLEOTIDE SEQUENCE</scope>
    <source>
        <strain evidence="1">GBR_01_08_01A</strain>
    </source>
</reference>
<dbReference type="Proteomes" id="UP001258017">
    <property type="component" value="Unassembled WGS sequence"/>
</dbReference>
<keyword evidence="2" id="KW-1185">Reference proteome</keyword>
<organism evidence="1 2">
    <name type="scientific">Odynerus spinipes</name>
    <dbReference type="NCBI Taxonomy" id="1348599"/>
    <lineage>
        <taxon>Eukaryota</taxon>
        <taxon>Metazoa</taxon>
        <taxon>Ecdysozoa</taxon>
        <taxon>Arthropoda</taxon>
        <taxon>Hexapoda</taxon>
        <taxon>Insecta</taxon>
        <taxon>Pterygota</taxon>
        <taxon>Neoptera</taxon>
        <taxon>Endopterygota</taxon>
        <taxon>Hymenoptera</taxon>
        <taxon>Apocrita</taxon>
        <taxon>Aculeata</taxon>
        <taxon>Vespoidea</taxon>
        <taxon>Vespidae</taxon>
        <taxon>Eumeninae</taxon>
        <taxon>Odynerus</taxon>
    </lineage>
</organism>
<protein>
    <submittedName>
        <fullName evidence="1">Uncharacterized protein</fullName>
    </submittedName>
</protein>
<evidence type="ECO:0000313" key="1">
    <source>
        <dbReference type="EMBL" id="KAK2583407.1"/>
    </source>
</evidence>
<dbReference type="AlphaFoldDB" id="A0AAD9RPB5"/>
<comment type="caution">
    <text evidence="1">The sequence shown here is derived from an EMBL/GenBank/DDBJ whole genome shotgun (WGS) entry which is preliminary data.</text>
</comment>
<accession>A0AAD9RPB5</accession>
<name>A0AAD9RPB5_9HYME</name>
<evidence type="ECO:0000313" key="2">
    <source>
        <dbReference type="Proteomes" id="UP001258017"/>
    </source>
</evidence>
<sequence length="79" mass="8922">MLLFTVKVSIDCGIFVDTNHAHKNTQERFRARCCTVEYVTIPGVYPPGIPIASRSYQLGVVDFTRLMRFGIGDRNGVWS</sequence>
<proteinExistence type="predicted"/>
<dbReference type="EMBL" id="JAIFRP010000030">
    <property type="protein sequence ID" value="KAK2583407.1"/>
    <property type="molecule type" value="Genomic_DNA"/>
</dbReference>